<dbReference type="GeneID" id="26637558"/>
<dbReference type="RefSeq" id="YP_009211011.1">
    <property type="nucleotide sequence ID" value="NC_028935.2"/>
</dbReference>
<evidence type="ECO:0000313" key="1">
    <source>
        <dbReference type="EMBL" id="ALH47136.1"/>
    </source>
</evidence>
<keyword evidence="2" id="KW-1185">Reference proteome</keyword>
<protein>
    <submittedName>
        <fullName evidence="1">Uncharacterized protein</fullName>
    </submittedName>
</protein>
<accession>A0A0N9SI85</accession>
<sequence>MKLKEIVRKAMLDNSTKDEMHKEICDKLNCSRHAAKVLVSSFIWECSEAYMNYVAFESSHLIGDIKVGTEFKEPEMKPSVKVGNLYQIKDFQTAQIVAKGEVEAVYNDGTYLIKIFEYAKSYAHLCGIRFLVTKEDLVMSSGDKAYSIPHYEIVR</sequence>
<dbReference type="EMBL" id="KT454806">
    <property type="protein sequence ID" value="ALH47136.1"/>
    <property type="molecule type" value="Genomic_DNA"/>
</dbReference>
<reference evidence="1 2" key="1">
    <citation type="journal article" date="2017" name="MBio">
        <title>Novel 'Superspreader' Bacteriophages Promote Horizontal Gene Transfer by Transformation.</title>
        <authorList>
            <person name="Keen E.C."/>
            <person name="Bliskovsky V.V."/>
            <person name="Malagon F."/>
            <person name="Baker J.D."/>
            <person name="Prince J.S."/>
            <person name="Klaus J.S."/>
            <person name="Adhya S.L."/>
        </authorList>
    </citation>
    <scope>NUCLEOTIDE SEQUENCE [LARGE SCALE GENOMIC DNA]</scope>
</reference>
<organism evidence="1 2">
    <name type="scientific">Escherichia phage SUSP2</name>
    <dbReference type="NCBI Taxonomy" id="1718669"/>
    <lineage>
        <taxon>Viruses</taxon>
        <taxon>Duplodnaviria</taxon>
        <taxon>Heunggongvirae</taxon>
        <taxon>Uroviricota</taxon>
        <taxon>Caudoviricetes</taxon>
        <taxon>Andersonviridae</taxon>
        <taxon>Ounavirinae</taxon>
        <taxon>Mooglevirus</taxon>
        <taxon>Mooglevirus susp2</taxon>
        <taxon>Suspvirus SUSP2</taxon>
    </lineage>
</organism>
<evidence type="ECO:0000313" key="2">
    <source>
        <dbReference type="Proteomes" id="UP000202045"/>
    </source>
</evidence>
<name>A0A0N9SI85_9CAUD</name>
<dbReference type="Proteomes" id="UP000202045">
    <property type="component" value="Segment"/>
</dbReference>
<dbReference type="OrthoDB" id="10988at10239"/>
<proteinExistence type="predicted"/>
<dbReference type="KEGG" id="vg:26637558"/>